<proteinExistence type="inferred from homology"/>
<gene>
    <name evidence="11" type="ORF">HNP93_000028</name>
    <name evidence="12" type="ORF">HNP97_000941</name>
</gene>
<evidence type="ECO:0000256" key="7">
    <source>
        <dbReference type="ARBA" id="ARBA00023004"/>
    </source>
</evidence>
<accession>A0A7J9P3N3</accession>
<comment type="similarity">
    <text evidence="1">Belongs to the MvhD/VhuD family.</text>
</comment>
<comment type="cofactor">
    <cofactor evidence="9">
        <name>[2Fe-2S] cluster</name>
        <dbReference type="ChEBI" id="CHEBI:190135"/>
    </cofactor>
</comment>
<keyword evidence="8" id="KW-0411">Iron-sulfur</keyword>
<feature type="domain" description="F420-non-reducing hydrogenase iron-sulfur subunit D" evidence="10">
    <location>
        <begin position="1"/>
        <end position="102"/>
    </location>
</feature>
<dbReference type="GO" id="GO:0051537">
    <property type="term" value="F:2 iron, 2 sulfur cluster binding"/>
    <property type="evidence" value="ECO:0007669"/>
    <property type="project" value="UniProtKB-KW"/>
</dbReference>
<dbReference type="Pfam" id="PF02662">
    <property type="entry name" value="FlpD"/>
    <property type="match status" value="1"/>
</dbReference>
<evidence type="ECO:0000256" key="1">
    <source>
        <dbReference type="ARBA" id="ARBA00009293"/>
    </source>
</evidence>
<dbReference type="Proteomes" id="UP000558015">
    <property type="component" value="Unassembled WGS sequence"/>
</dbReference>
<keyword evidence="5" id="KW-0249">Electron transport</keyword>
<evidence type="ECO:0000313" key="12">
    <source>
        <dbReference type="EMBL" id="MBB6067451.1"/>
    </source>
</evidence>
<evidence type="ECO:0000256" key="4">
    <source>
        <dbReference type="ARBA" id="ARBA00022723"/>
    </source>
</evidence>
<keyword evidence="7" id="KW-0408">Iron</keyword>
<dbReference type="EMBL" id="JACHIQ010000001">
    <property type="protein sequence ID" value="MBB6067451.1"/>
    <property type="molecule type" value="Genomic_DNA"/>
</dbReference>
<sequence length="108" mass="11911">MQYPATVRLIRVPCTGKFDITYALRAFQKGADAVFVAGCKPNECAFDIGNFKAEERVKFGKQILDELGIGGERLEMFFMSGADAGKFTEAVKEMTDRVKKLGPNPIKA</sequence>
<keyword evidence="4" id="KW-0479">Metal-binding</keyword>
<evidence type="ECO:0000256" key="6">
    <source>
        <dbReference type="ARBA" id="ARBA00023002"/>
    </source>
</evidence>
<keyword evidence="6 11" id="KW-0560">Oxidoreductase</keyword>
<protein>
    <submittedName>
        <fullName evidence="11">F420-non-reducing hydrogenase iron-sulfur subunit</fullName>
        <ecNumber evidence="11">1.12.99.-</ecNumber>
    </submittedName>
</protein>
<organism evidence="11 13">
    <name type="scientific">Methanococcus maripaludis</name>
    <name type="common">Methanococcus deltae</name>
    <dbReference type="NCBI Taxonomy" id="39152"/>
    <lineage>
        <taxon>Archaea</taxon>
        <taxon>Methanobacteriati</taxon>
        <taxon>Methanobacteriota</taxon>
        <taxon>Methanomada group</taxon>
        <taxon>Methanococci</taxon>
        <taxon>Methanococcales</taxon>
        <taxon>Methanococcaceae</taxon>
        <taxon>Methanococcus</taxon>
    </lineage>
</organism>
<evidence type="ECO:0000313" key="14">
    <source>
        <dbReference type="Proteomes" id="UP000584706"/>
    </source>
</evidence>
<evidence type="ECO:0000256" key="9">
    <source>
        <dbReference type="ARBA" id="ARBA00034078"/>
    </source>
</evidence>
<dbReference type="AlphaFoldDB" id="A0A7J9P3N3"/>
<evidence type="ECO:0000313" key="13">
    <source>
        <dbReference type="Proteomes" id="UP000558015"/>
    </source>
</evidence>
<dbReference type="InterPro" id="IPR003813">
    <property type="entry name" value="MvhD/FlpD"/>
</dbReference>
<keyword evidence="2" id="KW-0813">Transport</keyword>
<comment type="caution">
    <text evidence="11">The sequence shown here is derived from an EMBL/GenBank/DDBJ whole genome shotgun (WGS) entry which is preliminary data.</text>
</comment>
<reference evidence="11 13" key="1">
    <citation type="submission" date="2020-07" db="EMBL/GenBank/DDBJ databases">
        <title>Genomic Encyclopedia of Type Strains, Phase IV (KMG-V): Genome sequencing to study the core and pangenomes of soil and plant-associated prokaryotes.</title>
        <authorList>
            <person name="Whitman W."/>
        </authorList>
    </citation>
    <scope>NUCLEOTIDE SEQUENCE [LARGE SCALE GENOMIC DNA]</scope>
    <source>
        <strain evidence="11 13">C12</strain>
        <strain evidence="12 14">DSM 7078</strain>
    </source>
</reference>
<dbReference type="GO" id="GO:0046872">
    <property type="term" value="F:metal ion binding"/>
    <property type="evidence" value="ECO:0007669"/>
    <property type="project" value="UniProtKB-KW"/>
</dbReference>
<name>A0A7J9P3N3_METMI</name>
<dbReference type="EMBL" id="JACDUN010000001">
    <property type="protein sequence ID" value="MBA2857327.1"/>
    <property type="molecule type" value="Genomic_DNA"/>
</dbReference>
<evidence type="ECO:0000256" key="3">
    <source>
        <dbReference type="ARBA" id="ARBA00022714"/>
    </source>
</evidence>
<dbReference type="EC" id="1.12.99.-" evidence="11"/>
<evidence type="ECO:0000313" key="11">
    <source>
        <dbReference type="EMBL" id="MBA2857327.1"/>
    </source>
</evidence>
<evidence type="ECO:0000256" key="5">
    <source>
        <dbReference type="ARBA" id="ARBA00022982"/>
    </source>
</evidence>
<keyword evidence="3" id="KW-0001">2Fe-2S</keyword>
<evidence type="ECO:0000256" key="2">
    <source>
        <dbReference type="ARBA" id="ARBA00022448"/>
    </source>
</evidence>
<evidence type="ECO:0000256" key="8">
    <source>
        <dbReference type="ARBA" id="ARBA00023014"/>
    </source>
</evidence>
<evidence type="ECO:0000259" key="10">
    <source>
        <dbReference type="Pfam" id="PF02662"/>
    </source>
</evidence>
<dbReference type="Proteomes" id="UP000584706">
    <property type="component" value="Unassembled WGS sequence"/>
</dbReference>
<dbReference type="GO" id="GO:0016491">
    <property type="term" value="F:oxidoreductase activity"/>
    <property type="evidence" value="ECO:0007669"/>
    <property type="project" value="UniProtKB-KW"/>
</dbReference>